<dbReference type="EMBL" id="JAGGJR010000011">
    <property type="protein sequence ID" value="MBP1875461.1"/>
    <property type="molecule type" value="Genomic_DNA"/>
</dbReference>
<sequence length="52" mass="6104">MPSGSAPDNVKASVWQNPRMRDPHQDFAFLRRSDIKLHNFQWFARRKCDSGT</sequence>
<organism evidence="1 2">
    <name type="scientific">Ensifer adhaerens</name>
    <name type="common">Sinorhizobium morelense</name>
    <dbReference type="NCBI Taxonomy" id="106592"/>
    <lineage>
        <taxon>Bacteria</taxon>
        <taxon>Pseudomonadati</taxon>
        <taxon>Pseudomonadota</taxon>
        <taxon>Alphaproteobacteria</taxon>
        <taxon>Hyphomicrobiales</taxon>
        <taxon>Rhizobiaceae</taxon>
        <taxon>Sinorhizobium/Ensifer group</taxon>
        <taxon>Ensifer</taxon>
    </lineage>
</organism>
<gene>
    <name evidence="1" type="ORF">J2Z19_005197</name>
</gene>
<proteinExistence type="predicted"/>
<keyword evidence="2" id="KW-1185">Reference proteome</keyword>
<evidence type="ECO:0000313" key="2">
    <source>
        <dbReference type="Proteomes" id="UP000823773"/>
    </source>
</evidence>
<name>A0ACC5T2V4_ENSAD</name>
<accession>A0ACC5T2V4</accession>
<comment type="caution">
    <text evidence="1">The sequence shown here is derived from an EMBL/GenBank/DDBJ whole genome shotgun (WGS) entry which is preliminary data.</text>
</comment>
<protein>
    <submittedName>
        <fullName evidence="1">Uncharacterized protein</fullName>
    </submittedName>
</protein>
<evidence type="ECO:0000313" key="1">
    <source>
        <dbReference type="EMBL" id="MBP1875461.1"/>
    </source>
</evidence>
<dbReference type="Proteomes" id="UP000823773">
    <property type="component" value="Unassembled WGS sequence"/>
</dbReference>
<reference evidence="1" key="1">
    <citation type="submission" date="2021-03" db="EMBL/GenBank/DDBJ databases">
        <title>Genomic Encyclopedia of Type Strains, Phase IV (KMG-IV): sequencing the most valuable type-strain genomes for metagenomic binning, comparative biology and taxonomic classification.</title>
        <authorList>
            <person name="Goeker M."/>
        </authorList>
    </citation>
    <scope>NUCLEOTIDE SEQUENCE</scope>
    <source>
        <strain evidence="1">DSM 18131</strain>
    </source>
</reference>